<evidence type="ECO:0000313" key="3">
    <source>
        <dbReference type="Proteomes" id="UP001565368"/>
    </source>
</evidence>
<sequence>MARLSQHNTSDPPAHDVLAAEALLHLHPGRGPSEAPADTEVTPVAQAKRPAMLVAPPSTHRPDADRTRAASTPMRDVRRSFSRDFLTPESRTASPARRRRTSTRSKSPHPPDPTRANAAGRKDYPGLDPADLAIVMRFPQRQRSKNARYLSFIGNSTLRMVPPGRGCATCERAKIPCFVLDRESVQHTNHSRCFSCGNTACSFTRSGGPPRDLPPRSATEEARVARAMIVATIPPPGMLPPTGFRGTPSRHASRSVTPSPSTLSTAYTEVTTPPDNGVRSPSTSPLVAPKPVRPASPTDSFHPRRDASPEPADRRRHYAYGYHEASYRAPHSPSSPGPPVLRHPSSPHHPLTLPALGHPQVNIPLQPIHRTLPPLRLPLPDKRRFPGPPARFIESLWPEKRRSAGANPGGE</sequence>
<accession>A0ABR3PS53</accession>
<feature type="region of interest" description="Disordered" evidence="1">
    <location>
        <begin position="326"/>
        <end position="348"/>
    </location>
</feature>
<dbReference type="EMBL" id="JBBXJM010000007">
    <property type="protein sequence ID" value="KAL1404928.1"/>
    <property type="molecule type" value="Genomic_DNA"/>
</dbReference>
<evidence type="ECO:0000313" key="2">
    <source>
        <dbReference type="EMBL" id="KAL1404928.1"/>
    </source>
</evidence>
<feature type="compositionally biased region" description="Basic and acidic residues" evidence="1">
    <location>
        <begin position="301"/>
        <end position="313"/>
    </location>
</feature>
<reference evidence="2 3" key="1">
    <citation type="submission" date="2023-08" db="EMBL/GenBank/DDBJ databases">
        <title>Annotated Genome Sequence of Vanrija albida AlHP1.</title>
        <authorList>
            <person name="Herzog R."/>
        </authorList>
    </citation>
    <scope>NUCLEOTIDE SEQUENCE [LARGE SCALE GENOMIC DNA]</scope>
    <source>
        <strain evidence="2 3">AlHP1</strain>
    </source>
</reference>
<protein>
    <recommendedName>
        <fullName evidence="4">LIM zinc-binding domain-containing protein</fullName>
    </recommendedName>
</protein>
<comment type="caution">
    <text evidence="2">The sequence shown here is derived from an EMBL/GenBank/DDBJ whole genome shotgun (WGS) entry which is preliminary data.</text>
</comment>
<dbReference type="Proteomes" id="UP001565368">
    <property type="component" value="Unassembled WGS sequence"/>
</dbReference>
<proteinExistence type="predicted"/>
<feature type="compositionally biased region" description="Polar residues" evidence="1">
    <location>
        <begin position="254"/>
        <end position="285"/>
    </location>
</feature>
<name>A0ABR3PS53_9TREE</name>
<feature type="compositionally biased region" description="Polar residues" evidence="1">
    <location>
        <begin position="1"/>
        <end position="11"/>
    </location>
</feature>
<dbReference type="GeneID" id="95989583"/>
<evidence type="ECO:0008006" key="4">
    <source>
        <dbReference type="Google" id="ProtNLM"/>
    </source>
</evidence>
<dbReference type="RefSeq" id="XP_069204872.1">
    <property type="nucleotide sequence ID" value="XM_069356935.1"/>
</dbReference>
<feature type="compositionally biased region" description="Basic residues" evidence="1">
    <location>
        <begin position="96"/>
        <end position="107"/>
    </location>
</feature>
<gene>
    <name evidence="2" type="ORF">Q8F55_008540</name>
</gene>
<organism evidence="2 3">
    <name type="scientific">Vanrija albida</name>
    <dbReference type="NCBI Taxonomy" id="181172"/>
    <lineage>
        <taxon>Eukaryota</taxon>
        <taxon>Fungi</taxon>
        <taxon>Dikarya</taxon>
        <taxon>Basidiomycota</taxon>
        <taxon>Agaricomycotina</taxon>
        <taxon>Tremellomycetes</taxon>
        <taxon>Trichosporonales</taxon>
        <taxon>Trichosporonaceae</taxon>
        <taxon>Vanrija</taxon>
    </lineage>
</organism>
<keyword evidence="3" id="KW-1185">Reference proteome</keyword>
<evidence type="ECO:0000256" key="1">
    <source>
        <dbReference type="SAM" id="MobiDB-lite"/>
    </source>
</evidence>
<feature type="region of interest" description="Disordered" evidence="1">
    <location>
        <begin position="389"/>
        <end position="411"/>
    </location>
</feature>
<feature type="region of interest" description="Disordered" evidence="1">
    <location>
        <begin position="1"/>
        <end position="125"/>
    </location>
</feature>
<feature type="region of interest" description="Disordered" evidence="1">
    <location>
        <begin position="233"/>
        <end position="314"/>
    </location>
</feature>